<proteinExistence type="predicted"/>
<dbReference type="EMBL" id="PFOD01000040">
    <property type="protein sequence ID" value="PIZ65680.1"/>
    <property type="molecule type" value="Genomic_DNA"/>
</dbReference>
<dbReference type="InterPro" id="IPR003848">
    <property type="entry name" value="DUF218"/>
</dbReference>
<dbReference type="CDD" id="cd06259">
    <property type="entry name" value="YdcF-like"/>
    <property type="match status" value="1"/>
</dbReference>
<keyword evidence="1" id="KW-0812">Transmembrane</keyword>
<dbReference type="InterPro" id="IPR051599">
    <property type="entry name" value="Cell_Envelope_Assoc"/>
</dbReference>
<name>A0A2M7U4Q1_9BACT</name>
<dbReference type="Pfam" id="PF01633">
    <property type="entry name" value="Choline_kinase"/>
    <property type="match status" value="1"/>
</dbReference>
<evidence type="ECO:0000256" key="1">
    <source>
        <dbReference type="SAM" id="Phobius"/>
    </source>
</evidence>
<reference evidence="3" key="1">
    <citation type="submission" date="2017-09" db="EMBL/GenBank/DDBJ databases">
        <title>Depth-based differentiation of microbial function through sediment-hosted aquifers and enrichment of novel symbionts in the deep terrestrial subsurface.</title>
        <authorList>
            <person name="Probst A.J."/>
            <person name="Ladd B."/>
            <person name="Jarett J.K."/>
            <person name="Geller-Mcgrath D.E."/>
            <person name="Sieber C.M.K."/>
            <person name="Emerson J.B."/>
            <person name="Anantharaman K."/>
            <person name="Thomas B.C."/>
            <person name="Malmstrom R."/>
            <person name="Stieglmeier M."/>
            <person name="Klingl A."/>
            <person name="Woyke T."/>
            <person name="Ryan C.M."/>
            <person name="Banfield J.F."/>
        </authorList>
    </citation>
    <scope>NUCLEOTIDE SEQUENCE [LARGE SCALE GENOMIC DNA]</scope>
</reference>
<organism evidence="2 3">
    <name type="scientific">Candidatus Roizmanbacteria bacterium CG_4_10_14_0_2_um_filter_36_9</name>
    <dbReference type="NCBI Taxonomy" id="1974823"/>
    <lineage>
        <taxon>Bacteria</taxon>
        <taxon>Candidatus Roizmaniibacteriota</taxon>
    </lineage>
</organism>
<evidence type="ECO:0000313" key="3">
    <source>
        <dbReference type="Proteomes" id="UP000230027"/>
    </source>
</evidence>
<feature type="non-terminal residue" evidence="2">
    <location>
        <position position="1"/>
    </location>
</feature>
<dbReference type="PANTHER" id="PTHR30336:SF20">
    <property type="entry name" value="DUF218 DOMAIN-CONTAINING PROTEIN"/>
    <property type="match status" value="1"/>
</dbReference>
<keyword evidence="1" id="KW-0472">Membrane</keyword>
<dbReference type="PANTHER" id="PTHR30336">
    <property type="entry name" value="INNER MEMBRANE PROTEIN, PROBABLE PERMEASE"/>
    <property type="match status" value="1"/>
</dbReference>
<protein>
    <submittedName>
        <fullName evidence="2">Uncharacterized protein</fullName>
    </submittedName>
</protein>
<dbReference type="SUPFAM" id="SSF56112">
    <property type="entry name" value="Protein kinase-like (PK-like)"/>
    <property type="match status" value="1"/>
</dbReference>
<dbReference type="InterPro" id="IPR011009">
    <property type="entry name" value="Kinase-like_dom_sf"/>
</dbReference>
<dbReference type="Gene3D" id="3.90.1200.10">
    <property type="match status" value="1"/>
</dbReference>
<dbReference type="Proteomes" id="UP000230027">
    <property type="component" value="Unassembled WGS sequence"/>
</dbReference>
<sequence>KNNLPFFVKNKLDYAYRMYHHDTVSKIILSGKWSYLYEHTPLFNEAIKMEQYLIHLGVPKKIIFKEELSQDMLSSAYYIKKNFLIPKKWFSAVVLGSDFEEERLKFIFHKLFGKKFHFHFILVPSQLKAEILWNFFTYEKRALVSTKTSLQKMKIGDDGFLKHFFFNSALYKRKVVGYIRLAVHEGRINKKRTAIAHYSLARILNKQKEIFSKFKILQSRKKTLSADFWSGRFINFLGKDGSKSLFALKFVLYLKDRKTFINEIKVSEKFIKEGVSFIPTVISKNFDKAPHWYMYRVVDGKISGSFSTTFSFSENMMSKSFTTSQFANHLKDLRSVKVGTLSIQKWVGATYRRKIKQIYNKIQTYRKIKDNKAIKEAYEFIIRKSLILDHVTLYPTHADLHPANIIVSTKKLYFIDFEHVCQNNIAFDFCFGYVFAWNDKSYQDDILIKFKQSLSAKEEKEFDLIFPIVLLYFYLWLLRFTYLWENRAEKQSLTLARSEIKKEISRIIENYK</sequence>
<gene>
    <name evidence="2" type="ORF">COY14_01815</name>
</gene>
<feature type="transmembrane region" description="Helical" evidence="1">
    <location>
        <begin position="464"/>
        <end position="484"/>
    </location>
</feature>
<accession>A0A2M7U4Q1</accession>
<comment type="caution">
    <text evidence="2">The sequence shown here is derived from an EMBL/GenBank/DDBJ whole genome shotgun (WGS) entry which is preliminary data.</text>
</comment>
<evidence type="ECO:0000313" key="2">
    <source>
        <dbReference type="EMBL" id="PIZ65680.1"/>
    </source>
</evidence>
<dbReference type="GO" id="GO:0005886">
    <property type="term" value="C:plasma membrane"/>
    <property type="evidence" value="ECO:0007669"/>
    <property type="project" value="TreeGrafter"/>
</dbReference>
<dbReference type="AlphaFoldDB" id="A0A2M7U4Q1"/>
<keyword evidence="1" id="KW-1133">Transmembrane helix</keyword>